<name>M5ACP4_LEVBR</name>
<keyword evidence="2" id="KW-1133">Transmembrane helix</keyword>
<sequence length="170" mass="18015">MLVCKLVNHKLRIWFAIFSPNVRMGTVMRFKKIWLLLLGLLIVAGGGQSVVALADVQQSTYQVELTPSKDTSGALAGGDGDFAVGDSGNHSGSSIAKSPSGSRVSPTAAQGQDGDQVSGTPSRSGLSGRLPQLSEGQWYGFGSMAGIIILLLIWIGMLLKRRKQEIKTLS</sequence>
<proteinExistence type="predicted"/>
<feature type="transmembrane region" description="Helical" evidence="2">
    <location>
        <begin position="138"/>
        <end position="159"/>
    </location>
</feature>
<reference evidence="3 4" key="1">
    <citation type="journal article" date="2013" name="PLoS ONE">
        <title>Genomic Analysis by Deep Sequencing of the Probiotic Lactobacillus brevis KB290 Harboring Nine Plasmids Reveals Genomic Stability.</title>
        <authorList>
            <person name="Fukao M."/>
            <person name="Oshima K."/>
            <person name="Morita H."/>
            <person name="Toh H."/>
            <person name="Suda W."/>
            <person name="Kim S.W."/>
            <person name="Suzuki S."/>
            <person name="Yakabe T."/>
            <person name="Hattori M."/>
            <person name="Yajima N."/>
        </authorList>
    </citation>
    <scope>NUCLEOTIDE SEQUENCE [LARGE SCALE GENOMIC DNA]</scope>
    <source>
        <strain evidence="3 4">KB290</strain>
    </source>
</reference>
<evidence type="ECO:0000313" key="4">
    <source>
        <dbReference type="Proteomes" id="UP000012042"/>
    </source>
</evidence>
<evidence type="ECO:0000256" key="2">
    <source>
        <dbReference type="SAM" id="Phobius"/>
    </source>
</evidence>
<organism evidence="3 4">
    <name type="scientific">Levilactobacillus brevis KB290</name>
    <dbReference type="NCBI Taxonomy" id="1001583"/>
    <lineage>
        <taxon>Bacteria</taxon>
        <taxon>Bacillati</taxon>
        <taxon>Bacillota</taxon>
        <taxon>Bacilli</taxon>
        <taxon>Lactobacillales</taxon>
        <taxon>Lactobacillaceae</taxon>
        <taxon>Levilactobacillus</taxon>
    </lineage>
</organism>
<dbReference type="Proteomes" id="UP000012042">
    <property type="component" value="Chromosome"/>
</dbReference>
<evidence type="ECO:0000313" key="3">
    <source>
        <dbReference type="EMBL" id="BAN06145.1"/>
    </source>
</evidence>
<accession>M5ACP4</accession>
<feature type="compositionally biased region" description="Low complexity" evidence="1">
    <location>
        <begin position="91"/>
        <end position="102"/>
    </location>
</feature>
<gene>
    <name evidence="3" type="ORF">LVISKB_0510</name>
</gene>
<dbReference type="PATRIC" id="fig|1001583.3.peg.504"/>
<dbReference type="EMBL" id="AP012167">
    <property type="protein sequence ID" value="BAN06145.1"/>
    <property type="molecule type" value="Genomic_DNA"/>
</dbReference>
<keyword evidence="2" id="KW-0812">Transmembrane</keyword>
<protein>
    <submittedName>
        <fullName evidence="3">Uncharacterized protein</fullName>
    </submittedName>
</protein>
<dbReference type="HOGENOM" id="CLU_1600599_0_0_9"/>
<evidence type="ECO:0000256" key="1">
    <source>
        <dbReference type="SAM" id="MobiDB-lite"/>
    </source>
</evidence>
<feature type="region of interest" description="Disordered" evidence="1">
    <location>
        <begin position="89"/>
        <end position="129"/>
    </location>
</feature>
<dbReference type="KEGG" id="lbk:LVISKB_0510"/>
<dbReference type="AlphaFoldDB" id="M5ACP4"/>
<keyword evidence="2" id="KW-0472">Membrane</keyword>
<feature type="compositionally biased region" description="Polar residues" evidence="1">
    <location>
        <begin position="103"/>
        <end position="125"/>
    </location>
</feature>